<dbReference type="OrthoDB" id="5515308at2"/>
<keyword evidence="3" id="KW-1185">Reference proteome</keyword>
<evidence type="ECO:0000256" key="1">
    <source>
        <dbReference type="SAM" id="Phobius"/>
    </source>
</evidence>
<dbReference type="PANTHER" id="PTHR28026">
    <property type="entry name" value="DUF962 DOMAIN PROTEIN (AFU_ORTHOLOGUE AFUA_8G05310)"/>
    <property type="match status" value="1"/>
</dbReference>
<protein>
    <recommendedName>
        <fullName evidence="4">DUF962 domain-containing protein</fullName>
    </recommendedName>
</protein>
<evidence type="ECO:0008006" key="4">
    <source>
        <dbReference type="Google" id="ProtNLM"/>
    </source>
</evidence>
<gene>
    <name evidence="2" type="ORF">A6F65_01447</name>
</gene>
<feature type="transmembrane region" description="Helical" evidence="1">
    <location>
        <begin position="21"/>
        <end position="40"/>
    </location>
</feature>
<name>A0A1C7D8S3_9SPHN</name>
<sequence>MTQLESLLTKYAAYHRDRRNIVTHFIGIPLIVLAVVVLLARPTFELGGFTLCPAVFLAAAAAVWYLTVDFRLGIAMFVFLSLCVAIAIPLAAAPTSVWLGSGIALFVVGWIIQFVGHGYEGRKPAFLDDMKSLLVGPLFVMAELAFLLGMRKELQSRIEAAHP</sequence>
<dbReference type="RefSeq" id="WP_067787216.1">
    <property type="nucleotide sequence ID" value="NZ_CP016545.1"/>
</dbReference>
<feature type="transmembrane region" description="Helical" evidence="1">
    <location>
        <begin position="98"/>
        <end position="119"/>
    </location>
</feature>
<dbReference type="KEGG" id="anh:A6F65_01447"/>
<dbReference type="EMBL" id="CP016545">
    <property type="protein sequence ID" value="ANU07752.1"/>
    <property type="molecule type" value="Genomic_DNA"/>
</dbReference>
<dbReference type="GO" id="GO:0046521">
    <property type="term" value="P:sphingoid catabolic process"/>
    <property type="evidence" value="ECO:0007669"/>
    <property type="project" value="TreeGrafter"/>
</dbReference>
<dbReference type="Pfam" id="PF06127">
    <property type="entry name" value="Mpo1-like"/>
    <property type="match status" value="1"/>
</dbReference>
<feature type="transmembrane region" description="Helical" evidence="1">
    <location>
        <begin position="46"/>
        <end position="66"/>
    </location>
</feature>
<feature type="transmembrane region" description="Helical" evidence="1">
    <location>
        <begin position="73"/>
        <end position="92"/>
    </location>
</feature>
<keyword evidence="1" id="KW-0472">Membrane</keyword>
<accession>A0A1C7D8S3</accession>
<dbReference type="InterPro" id="IPR009305">
    <property type="entry name" value="Mpo1-like"/>
</dbReference>
<dbReference type="Proteomes" id="UP000092698">
    <property type="component" value="Chromosome"/>
</dbReference>
<evidence type="ECO:0000313" key="3">
    <source>
        <dbReference type="Proteomes" id="UP000092698"/>
    </source>
</evidence>
<keyword evidence="1" id="KW-0812">Transmembrane</keyword>
<keyword evidence="1" id="KW-1133">Transmembrane helix</keyword>
<organism evidence="2 3">
    <name type="scientific">Paraurantiacibacter namhicola</name>
    <dbReference type="NCBI Taxonomy" id="645517"/>
    <lineage>
        <taxon>Bacteria</taxon>
        <taxon>Pseudomonadati</taxon>
        <taxon>Pseudomonadota</taxon>
        <taxon>Alphaproteobacteria</taxon>
        <taxon>Sphingomonadales</taxon>
        <taxon>Erythrobacteraceae</taxon>
        <taxon>Paraurantiacibacter</taxon>
    </lineage>
</organism>
<reference evidence="2 3" key="1">
    <citation type="submission" date="2016-07" db="EMBL/GenBank/DDBJ databases">
        <title>Complete genome sequence of Altererythrobacter namhicola JCM 16345T, containing esterase-encoding genes.</title>
        <authorList>
            <person name="Cheng H."/>
            <person name="Wu Y.-H."/>
            <person name="Jian S.-L."/>
            <person name="Huo Y.-Y."/>
            <person name="Wang C.-S."/>
            <person name="Xu X.-W."/>
        </authorList>
    </citation>
    <scope>NUCLEOTIDE SEQUENCE [LARGE SCALE GENOMIC DNA]</scope>
    <source>
        <strain evidence="2 3">JCM 16345</strain>
    </source>
</reference>
<evidence type="ECO:0000313" key="2">
    <source>
        <dbReference type="EMBL" id="ANU07752.1"/>
    </source>
</evidence>
<proteinExistence type="predicted"/>
<dbReference type="PATRIC" id="fig|645517.4.peg.1442"/>
<feature type="transmembrane region" description="Helical" evidence="1">
    <location>
        <begin position="131"/>
        <end position="150"/>
    </location>
</feature>
<dbReference type="GO" id="GO:0016020">
    <property type="term" value="C:membrane"/>
    <property type="evidence" value="ECO:0007669"/>
    <property type="project" value="GOC"/>
</dbReference>
<dbReference type="AlphaFoldDB" id="A0A1C7D8S3"/>
<dbReference type="PANTHER" id="PTHR28026:SF9">
    <property type="entry name" value="2-HYDROXY-PALMITIC ACID DIOXYGENASE MPO1"/>
    <property type="match status" value="1"/>
</dbReference>